<protein>
    <submittedName>
        <fullName evidence="1">Uncharacterized protein</fullName>
    </submittedName>
</protein>
<dbReference type="Proteomes" id="UP000490535">
    <property type="component" value="Unassembled WGS sequence"/>
</dbReference>
<name>A0A833UX19_ACIBZ</name>
<accession>A0A833UX19</accession>
<comment type="caution">
    <text evidence="1">The sequence shown here is derived from an EMBL/GenBank/DDBJ whole genome shotgun (WGS) entry which is preliminary data.</text>
</comment>
<proteinExistence type="predicted"/>
<gene>
    <name evidence="1" type="ORF">GAK29_00984</name>
</gene>
<evidence type="ECO:0000313" key="1">
    <source>
        <dbReference type="EMBL" id="KAF1026900.1"/>
    </source>
</evidence>
<dbReference type="EMBL" id="WNDP01000016">
    <property type="protein sequence ID" value="KAF1026900.1"/>
    <property type="molecule type" value="Genomic_DNA"/>
</dbReference>
<sequence length="96" mass="10937">MNTITPAIQQSIANMALLCMKYSSSEFEINLSLYPTKSELNIYVYQGGYIHAWRNPEQRIQKTRIDLSRQSTAIKQMHDAFCKIEKQAKGAAHASN</sequence>
<organism evidence="1 2">
    <name type="scientific">Acinetobacter bereziniae</name>
    <name type="common">Acinetobacter genomosp. 10</name>
    <dbReference type="NCBI Taxonomy" id="106648"/>
    <lineage>
        <taxon>Bacteria</taxon>
        <taxon>Pseudomonadati</taxon>
        <taxon>Pseudomonadota</taxon>
        <taxon>Gammaproteobacteria</taxon>
        <taxon>Moraxellales</taxon>
        <taxon>Moraxellaceae</taxon>
        <taxon>Acinetobacter</taxon>
    </lineage>
</organism>
<reference evidence="2" key="1">
    <citation type="journal article" date="2020" name="MBio">
        <title>Horizontal gene transfer to a defensive symbiont with a reduced genome amongst a multipartite beetle microbiome.</title>
        <authorList>
            <person name="Waterworth S.C."/>
            <person name="Florez L.V."/>
            <person name="Rees E.R."/>
            <person name="Hertweck C."/>
            <person name="Kaltenpoth M."/>
            <person name="Kwan J.C."/>
        </authorList>
    </citation>
    <scope>NUCLEOTIDE SEQUENCE [LARGE SCALE GENOMIC DNA]</scope>
</reference>
<dbReference type="AlphaFoldDB" id="A0A833UX19"/>
<evidence type="ECO:0000313" key="2">
    <source>
        <dbReference type="Proteomes" id="UP000490535"/>
    </source>
</evidence>